<dbReference type="Proteomes" id="UP000249555">
    <property type="component" value="Unassembled WGS sequence"/>
</dbReference>
<gene>
    <name evidence="2" type="ORF">DI640_04410</name>
</gene>
<sequence length="166" mass="17106">MRRALLLALVLGGCGREPSNVVADSAGARLEAAAETAGIVPDPNAPLQGSWARDTDRVCVVGTDKIARIGVSVDYGEAQGCTASGTVERSGDALKVVFGTCKFDAKFDGDRIVFPAEIPEACESLCTGRASLAALTVDRISESRSEASTLRSTSGRSSAGKLLCAN</sequence>
<reference evidence="2 3" key="1">
    <citation type="submission" date="2017-08" db="EMBL/GenBank/DDBJ databases">
        <title>Infants hospitalized years apart are colonized by the same room-sourced microbial strains.</title>
        <authorList>
            <person name="Brooks B."/>
            <person name="Olm M.R."/>
            <person name="Firek B.A."/>
            <person name="Baker R."/>
            <person name="Thomas B.C."/>
            <person name="Morowitz M.J."/>
            <person name="Banfield J.F."/>
        </authorList>
    </citation>
    <scope>NUCLEOTIDE SEQUENCE [LARGE SCALE GENOMIC DNA]</scope>
    <source>
        <strain evidence="2">S2_018_000_R3_119</strain>
    </source>
</reference>
<evidence type="ECO:0000313" key="2">
    <source>
        <dbReference type="EMBL" id="PZO75268.1"/>
    </source>
</evidence>
<name>A0A2W5B3N8_9SPHN</name>
<feature type="compositionally biased region" description="Polar residues" evidence="1">
    <location>
        <begin position="146"/>
        <end position="157"/>
    </location>
</feature>
<comment type="caution">
    <text evidence="2">The sequence shown here is derived from an EMBL/GenBank/DDBJ whole genome shotgun (WGS) entry which is preliminary data.</text>
</comment>
<evidence type="ECO:0000256" key="1">
    <source>
        <dbReference type="SAM" id="MobiDB-lite"/>
    </source>
</evidence>
<organism evidence="2 3">
    <name type="scientific">Sphingomonas taxi</name>
    <dbReference type="NCBI Taxonomy" id="1549858"/>
    <lineage>
        <taxon>Bacteria</taxon>
        <taxon>Pseudomonadati</taxon>
        <taxon>Pseudomonadota</taxon>
        <taxon>Alphaproteobacteria</taxon>
        <taxon>Sphingomonadales</taxon>
        <taxon>Sphingomonadaceae</taxon>
        <taxon>Sphingomonas</taxon>
    </lineage>
</organism>
<feature type="region of interest" description="Disordered" evidence="1">
    <location>
        <begin position="146"/>
        <end position="166"/>
    </location>
</feature>
<evidence type="ECO:0000313" key="3">
    <source>
        <dbReference type="Proteomes" id="UP000249555"/>
    </source>
</evidence>
<proteinExistence type="predicted"/>
<protein>
    <submittedName>
        <fullName evidence="2">Uncharacterized protein</fullName>
    </submittedName>
</protein>
<accession>A0A2W5B3N8</accession>
<dbReference type="EMBL" id="QFMX01000004">
    <property type="protein sequence ID" value="PZO75268.1"/>
    <property type="molecule type" value="Genomic_DNA"/>
</dbReference>
<dbReference type="AlphaFoldDB" id="A0A2W5B3N8"/>